<dbReference type="RefSeq" id="WP_369602268.1">
    <property type="nucleotide sequence ID" value="NZ_CP154858.1"/>
</dbReference>
<protein>
    <submittedName>
        <fullName evidence="14">Lipid A export permease/ATP-binding protein MsbA</fullName>
    </submittedName>
</protein>
<dbReference type="PANTHER" id="PTHR43394:SF1">
    <property type="entry name" value="ATP-BINDING CASSETTE SUB-FAMILY B MEMBER 10, MITOCHONDRIAL"/>
    <property type="match status" value="1"/>
</dbReference>
<dbReference type="InterPro" id="IPR003593">
    <property type="entry name" value="AAA+_ATPase"/>
</dbReference>
<evidence type="ECO:0000256" key="2">
    <source>
        <dbReference type="ARBA" id="ARBA00022448"/>
    </source>
</evidence>
<dbReference type="EMBL" id="CP154858">
    <property type="protein sequence ID" value="XDT73274.1"/>
    <property type="molecule type" value="Genomic_DNA"/>
</dbReference>
<proteinExistence type="predicted"/>
<evidence type="ECO:0000256" key="10">
    <source>
        <dbReference type="ARBA" id="ARBA00023136"/>
    </source>
</evidence>
<feature type="domain" description="ABC transmembrane type-1" evidence="13">
    <location>
        <begin position="25"/>
        <end position="306"/>
    </location>
</feature>
<evidence type="ECO:0000256" key="1">
    <source>
        <dbReference type="ARBA" id="ARBA00004651"/>
    </source>
</evidence>
<evidence type="ECO:0000256" key="4">
    <source>
        <dbReference type="ARBA" id="ARBA00022692"/>
    </source>
</evidence>
<keyword evidence="6" id="KW-0067">ATP-binding</keyword>
<dbReference type="KEGG" id="tcd:AAIA72_04700"/>
<keyword evidence="7" id="KW-1278">Translocase</keyword>
<evidence type="ECO:0000256" key="6">
    <source>
        <dbReference type="ARBA" id="ARBA00022840"/>
    </source>
</evidence>
<keyword evidence="5" id="KW-0547">Nucleotide-binding</keyword>
<feature type="transmembrane region" description="Helical" evidence="11">
    <location>
        <begin position="61"/>
        <end position="86"/>
    </location>
</feature>
<sequence length="580" mass="63659">MSDMTPAAVYGRLLAYLKPIWPVFLLSILGNLVYAAASAGMAPAMKYVYQAIENPTAENRLIVSGLIVALFGIRGLGSFLGGYNIARVGRSIVHRLRTQVYSALMRMPCRYFDEHSTGHLVSRITFNVEQVTGAATNAVTVLVREGFTVIGLLGFMIWQNWKLTMIFLVLGPVIGLIVAYVTKRFRRLSKRIQDSMGDVTHVLSESLNGYRVARIFGGEDWETRRFETVSENNTRQSLKLEFTKALSVPVIQLFVSLSIALLVWIALSPGVMSGMTTGDFLAFITAATTIAKPIRQLTEVNAIIQKGITAAADVFEQLDLPPELDKGTLEVERVRGAVRYDRVSFGYAPGEEVLHDVCLNIRPGETVALVGRSGSGKSTLVNLLPRFYSPTAGRILLDDVPLDDYRLRSLRNQIAVVTQQVVLFNDTVANNIAYGSLRGAPREAIERAAKAAHAWEFIEKLPQGLDTVIGDNGSLLSGGQRQRLAIARALLKDAPILILDEATSALDTESEKIIQLALQEVMKGRTTLVIAHRLSTIEQADRIVVMDAGRIVEMGSHQDLLARDGMYAALHRMQFSGSAD</sequence>
<dbReference type="Gene3D" id="1.20.1560.10">
    <property type="entry name" value="ABC transporter type 1, transmembrane domain"/>
    <property type="match status" value="1"/>
</dbReference>
<evidence type="ECO:0000256" key="5">
    <source>
        <dbReference type="ARBA" id="ARBA00022741"/>
    </source>
</evidence>
<evidence type="ECO:0000259" key="12">
    <source>
        <dbReference type="PROSITE" id="PS50893"/>
    </source>
</evidence>
<dbReference type="InterPro" id="IPR036640">
    <property type="entry name" value="ABC1_TM_sf"/>
</dbReference>
<dbReference type="GO" id="GO:0005524">
    <property type="term" value="F:ATP binding"/>
    <property type="evidence" value="ECO:0007669"/>
    <property type="project" value="UniProtKB-KW"/>
</dbReference>
<comment type="subcellular location">
    <subcellularLocation>
        <location evidence="1">Cell membrane</location>
        <topology evidence="1">Multi-pass membrane protein</topology>
    </subcellularLocation>
</comment>
<keyword evidence="2" id="KW-0813">Transport</keyword>
<evidence type="ECO:0000259" key="13">
    <source>
        <dbReference type="PROSITE" id="PS50929"/>
    </source>
</evidence>
<name>A0AB39UYG6_9GAMM</name>
<dbReference type="GO" id="GO:0015421">
    <property type="term" value="F:ABC-type oligopeptide transporter activity"/>
    <property type="evidence" value="ECO:0007669"/>
    <property type="project" value="TreeGrafter"/>
</dbReference>
<dbReference type="InterPro" id="IPR003439">
    <property type="entry name" value="ABC_transporter-like_ATP-bd"/>
</dbReference>
<dbReference type="SUPFAM" id="SSF52540">
    <property type="entry name" value="P-loop containing nucleoside triphosphate hydrolases"/>
    <property type="match status" value="1"/>
</dbReference>
<dbReference type="InterPro" id="IPR039421">
    <property type="entry name" value="Type_1_exporter"/>
</dbReference>
<dbReference type="Gene3D" id="3.40.50.300">
    <property type="entry name" value="P-loop containing nucleotide triphosphate hydrolases"/>
    <property type="match status" value="1"/>
</dbReference>
<gene>
    <name evidence="14" type="primary">msbA</name>
    <name evidence="14" type="ORF">AAIA72_04700</name>
</gene>
<dbReference type="FunFam" id="3.40.50.300:FF:000140">
    <property type="entry name" value="Lipid A export ATP-binding/permease protein MsbA"/>
    <property type="match status" value="1"/>
</dbReference>
<feature type="transmembrane region" description="Helical" evidence="11">
    <location>
        <begin position="20"/>
        <end position="40"/>
    </location>
</feature>
<dbReference type="AlphaFoldDB" id="A0AB39UYG6"/>
<organism evidence="14">
    <name type="scientific">Thermohahella caldifontis</name>
    <dbReference type="NCBI Taxonomy" id="3142973"/>
    <lineage>
        <taxon>Bacteria</taxon>
        <taxon>Pseudomonadati</taxon>
        <taxon>Pseudomonadota</taxon>
        <taxon>Gammaproteobacteria</taxon>
        <taxon>Oceanospirillales</taxon>
        <taxon>Hahellaceae</taxon>
        <taxon>Thermohahella</taxon>
    </lineage>
</organism>
<keyword evidence="3" id="KW-1003">Cell membrane</keyword>
<feature type="transmembrane region" description="Helical" evidence="11">
    <location>
        <begin position="245"/>
        <end position="267"/>
    </location>
</feature>
<reference evidence="14" key="1">
    <citation type="submission" date="2024-05" db="EMBL/GenBank/DDBJ databases">
        <title>Genome sequencing of novel strain.</title>
        <authorList>
            <person name="Ganbat D."/>
            <person name="Ganbat S."/>
            <person name="Lee S.-J."/>
        </authorList>
    </citation>
    <scope>NUCLEOTIDE SEQUENCE</scope>
    <source>
        <strain evidence="14">SMD15-11</strain>
    </source>
</reference>
<evidence type="ECO:0000313" key="14">
    <source>
        <dbReference type="EMBL" id="XDT73274.1"/>
    </source>
</evidence>
<keyword evidence="8 11" id="KW-1133">Transmembrane helix</keyword>
<evidence type="ECO:0000256" key="3">
    <source>
        <dbReference type="ARBA" id="ARBA00022475"/>
    </source>
</evidence>
<evidence type="ECO:0000256" key="7">
    <source>
        <dbReference type="ARBA" id="ARBA00022967"/>
    </source>
</evidence>
<feature type="transmembrane region" description="Helical" evidence="11">
    <location>
        <begin position="163"/>
        <end position="182"/>
    </location>
</feature>
<dbReference type="Pfam" id="PF00664">
    <property type="entry name" value="ABC_membrane"/>
    <property type="match status" value="1"/>
</dbReference>
<dbReference type="NCBIfam" id="TIGR02203">
    <property type="entry name" value="MsbA_lipidA"/>
    <property type="match status" value="1"/>
</dbReference>
<keyword evidence="10 11" id="KW-0472">Membrane</keyword>
<dbReference type="CDD" id="cd18552">
    <property type="entry name" value="ABC_6TM_MsbA_like"/>
    <property type="match status" value="1"/>
</dbReference>
<keyword evidence="9" id="KW-0445">Lipid transport</keyword>
<accession>A0AB39UYG6</accession>
<dbReference type="CDD" id="cd03251">
    <property type="entry name" value="ABCC_MsbA"/>
    <property type="match status" value="1"/>
</dbReference>
<dbReference type="PROSITE" id="PS00211">
    <property type="entry name" value="ABC_TRANSPORTER_1"/>
    <property type="match status" value="1"/>
</dbReference>
<keyword evidence="4 11" id="KW-0812">Transmembrane</keyword>
<feature type="domain" description="ABC transporter" evidence="12">
    <location>
        <begin position="338"/>
        <end position="573"/>
    </location>
</feature>
<dbReference type="InterPro" id="IPR011917">
    <property type="entry name" value="ABC_transpr_lipidA"/>
</dbReference>
<dbReference type="InterPro" id="IPR027417">
    <property type="entry name" value="P-loop_NTPase"/>
</dbReference>
<dbReference type="SMART" id="SM00382">
    <property type="entry name" value="AAA"/>
    <property type="match status" value="1"/>
</dbReference>
<evidence type="ECO:0000256" key="11">
    <source>
        <dbReference type="SAM" id="Phobius"/>
    </source>
</evidence>
<evidence type="ECO:0000256" key="9">
    <source>
        <dbReference type="ARBA" id="ARBA00023055"/>
    </source>
</evidence>
<dbReference type="PROSITE" id="PS50893">
    <property type="entry name" value="ABC_TRANSPORTER_2"/>
    <property type="match status" value="1"/>
</dbReference>
<dbReference type="PANTHER" id="PTHR43394">
    <property type="entry name" value="ATP-DEPENDENT PERMEASE MDL1, MITOCHONDRIAL"/>
    <property type="match status" value="1"/>
</dbReference>
<dbReference type="GO" id="GO:0016887">
    <property type="term" value="F:ATP hydrolysis activity"/>
    <property type="evidence" value="ECO:0007669"/>
    <property type="project" value="InterPro"/>
</dbReference>
<dbReference type="InterPro" id="IPR017871">
    <property type="entry name" value="ABC_transporter-like_CS"/>
</dbReference>
<dbReference type="PROSITE" id="PS50929">
    <property type="entry name" value="ABC_TM1F"/>
    <property type="match status" value="1"/>
</dbReference>
<dbReference type="InterPro" id="IPR011527">
    <property type="entry name" value="ABC1_TM_dom"/>
</dbReference>
<dbReference type="GO" id="GO:0034040">
    <property type="term" value="F:ATPase-coupled lipid transmembrane transporter activity"/>
    <property type="evidence" value="ECO:0007669"/>
    <property type="project" value="InterPro"/>
</dbReference>
<dbReference type="Pfam" id="PF00005">
    <property type="entry name" value="ABC_tran"/>
    <property type="match status" value="1"/>
</dbReference>
<evidence type="ECO:0000256" key="8">
    <source>
        <dbReference type="ARBA" id="ARBA00022989"/>
    </source>
</evidence>
<dbReference type="SUPFAM" id="SSF90123">
    <property type="entry name" value="ABC transporter transmembrane region"/>
    <property type="match status" value="1"/>
</dbReference>
<dbReference type="GO" id="GO:0005886">
    <property type="term" value="C:plasma membrane"/>
    <property type="evidence" value="ECO:0007669"/>
    <property type="project" value="UniProtKB-SubCell"/>
</dbReference>